<evidence type="ECO:0000256" key="1">
    <source>
        <dbReference type="SAM" id="MobiDB-lite"/>
    </source>
</evidence>
<name>A0ABQ8T912_PERAM</name>
<protein>
    <submittedName>
        <fullName evidence="2">Uncharacterized protein</fullName>
    </submittedName>
</protein>
<organism evidence="2 3">
    <name type="scientific">Periplaneta americana</name>
    <name type="common">American cockroach</name>
    <name type="synonym">Blatta americana</name>
    <dbReference type="NCBI Taxonomy" id="6978"/>
    <lineage>
        <taxon>Eukaryota</taxon>
        <taxon>Metazoa</taxon>
        <taxon>Ecdysozoa</taxon>
        <taxon>Arthropoda</taxon>
        <taxon>Hexapoda</taxon>
        <taxon>Insecta</taxon>
        <taxon>Pterygota</taxon>
        <taxon>Neoptera</taxon>
        <taxon>Polyneoptera</taxon>
        <taxon>Dictyoptera</taxon>
        <taxon>Blattodea</taxon>
        <taxon>Blattoidea</taxon>
        <taxon>Blattidae</taxon>
        <taxon>Blattinae</taxon>
        <taxon>Periplaneta</taxon>
    </lineage>
</organism>
<dbReference type="EMBL" id="JAJSOF020000013">
    <property type="protein sequence ID" value="KAJ4442974.1"/>
    <property type="molecule type" value="Genomic_DNA"/>
</dbReference>
<keyword evidence="3" id="KW-1185">Reference proteome</keyword>
<accession>A0ABQ8T912</accession>
<reference evidence="2 3" key="1">
    <citation type="journal article" date="2022" name="Allergy">
        <title>Genome assembly and annotation of Periplaneta americana reveal a comprehensive cockroach allergen profile.</title>
        <authorList>
            <person name="Wang L."/>
            <person name="Xiong Q."/>
            <person name="Saelim N."/>
            <person name="Wang L."/>
            <person name="Nong W."/>
            <person name="Wan A.T."/>
            <person name="Shi M."/>
            <person name="Liu X."/>
            <person name="Cao Q."/>
            <person name="Hui J.H.L."/>
            <person name="Sookrung N."/>
            <person name="Leung T.F."/>
            <person name="Tungtrongchitr A."/>
            <person name="Tsui S.K.W."/>
        </authorList>
    </citation>
    <scope>NUCLEOTIDE SEQUENCE [LARGE SCALE GENOMIC DNA]</scope>
    <source>
        <strain evidence="2">PWHHKU_190912</strain>
    </source>
</reference>
<evidence type="ECO:0000313" key="3">
    <source>
        <dbReference type="Proteomes" id="UP001148838"/>
    </source>
</evidence>
<dbReference type="Proteomes" id="UP001148838">
    <property type="component" value="Unassembled WGS sequence"/>
</dbReference>
<proteinExistence type="predicted"/>
<gene>
    <name evidence="2" type="ORF">ANN_04622</name>
</gene>
<evidence type="ECO:0000313" key="2">
    <source>
        <dbReference type="EMBL" id="KAJ4442974.1"/>
    </source>
</evidence>
<comment type="caution">
    <text evidence="2">The sequence shown here is derived from an EMBL/GenBank/DDBJ whole genome shotgun (WGS) entry which is preliminary data.</text>
</comment>
<sequence length="226" mass="24767">MSPGSSTESYPAFARIGLRENSGKNLNQVTCPDRDSNPGHLVSRPDALTVTPQVWTVSSRVVASWSKAFCLGLALRNAHWFEFSWGKKFSHEISASVWGRCPPRIMMHLGRGGTIGSENPVSQISYNGWGDHRANHTIPPLWLDDRPPLFRHVDVSPATGWLVLALRRAPKRGAGPLARVTQGEPLGVRPAGWEREAHIFPSARDPPPPHDAPRRAAGVAPTLAFE</sequence>
<feature type="region of interest" description="Disordered" evidence="1">
    <location>
        <begin position="201"/>
        <end position="226"/>
    </location>
</feature>